<accession>A0A5J6N275</accession>
<dbReference type="AlphaFoldDB" id="A0A5J6N275"/>
<protein>
    <submittedName>
        <fullName evidence="1">Uncharacterized protein</fullName>
    </submittedName>
</protein>
<proteinExistence type="predicted"/>
<name>A0A5J6N275_9PROT</name>
<dbReference type="Proteomes" id="UP000325797">
    <property type="component" value="Chromosome"/>
</dbReference>
<evidence type="ECO:0000313" key="2">
    <source>
        <dbReference type="Proteomes" id="UP000325797"/>
    </source>
</evidence>
<dbReference type="RefSeq" id="WP_151118976.1">
    <property type="nucleotide sequence ID" value="NZ_CP042582.1"/>
</dbReference>
<keyword evidence="2" id="KW-1185">Reference proteome</keyword>
<dbReference type="EMBL" id="CP042582">
    <property type="protein sequence ID" value="QEX23617.1"/>
    <property type="molecule type" value="Genomic_DNA"/>
</dbReference>
<reference evidence="1 2" key="1">
    <citation type="submission" date="2019-08" db="EMBL/GenBank/DDBJ databases">
        <title>Hyperibacter terrae gen. nov., sp. nov. and Hyperibacter viscosus sp. nov., two new members in the family Rhodospirillaceae isolated from the rhizosphere of Hypericum perforatum.</title>
        <authorList>
            <person name="Noviana Z."/>
        </authorList>
    </citation>
    <scope>NUCLEOTIDE SEQUENCE [LARGE SCALE GENOMIC DNA]</scope>
    <source>
        <strain evidence="1 2">R5959</strain>
    </source>
</reference>
<gene>
    <name evidence="1" type="ORF">FRZ61_35550</name>
</gene>
<dbReference type="KEGG" id="hadh:FRZ61_35550"/>
<organism evidence="1 2">
    <name type="scientific">Hypericibacter adhaerens</name>
    <dbReference type="NCBI Taxonomy" id="2602016"/>
    <lineage>
        <taxon>Bacteria</taxon>
        <taxon>Pseudomonadati</taxon>
        <taxon>Pseudomonadota</taxon>
        <taxon>Alphaproteobacteria</taxon>
        <taxon>Rhodospirillales</taxon>
        <taxon>Dongiaceae</taxon>
        <taxon>Hypericibacter</taxon>
    </lineage>
</organism>
<sequence>MRNNDPRSRCIAILPDLLVNAHLLEKGDGRRAPLEQALAILEQAGFGFHQLPPDDLPVDRARASIDFALDQIADYLKHGYRFLRIDLGGVTGPPAWQPYLERELDRRALAGIETWRLTLDPAGLRGLAGRAAAIRQSAQAASPL</sequence>
<dbReference type="OrthoDB" id="8410129at2"/>
<evidence type="ECO:0000313" key="1">
    <source>
        <dbReference type="EMBL" id="QEX23617.1"/>
    </source>
</evidence>